<feature type="compositionally biased region" description="Polar residues" evidence="1">
    <location>
        <begin position="10"/>
        <end position="19"/>
    </location>
</feature>
<keyword evidence="3" id="KW-1185">Reference proteome</keyword>
<comment type="caution">
    <text evidence="2">The sequence shown here is derived from an EMBL/GenBank/DDBJ whole genome shotgun (WGS) entry which is preliminary data.</text>
</comment>
<evidence type="ECO:0000256" key="1">
    <source>
        <dbReference type="SAM" id="MobiDB-lite"/>
    </source>
</evidence>
<evidence type="ECO:0000313" key="3">
    <source>
        <dbReference type="Proteomes" id="UP001054945"/>
    </source>
</evidence>
<reference evidence="2 3" key="1">
    <citation type="submission" date="2021-06" db="EMBL/GenBank/DDBJ databases">
        <title>Caerostris extrusa draft genome.</title>
        <authorList>
            <person name="Kono N."/>
            <person name="Arakawa K."/>
        </authorList>
    </citation>
    <scope>NUCLEOTIDE SEQUENCE [LARGE SCALE GENOMIC DNA]</scope>
</reference>
<sequence length="138" mass="15657">MDYPHDSMGDESNPNSMTQHPPDHPVIPQAYLVSYHKAHPATEPHVHLMEATPAVYEYPFFAVITFDKVSERNHWRPGTKLQVLCTQLPTGRTAAPLKPAIWPAIITASVWRNLRIKTHGRTDFEAAFNSILRFSRAT</sequence>
<protein>
    <submittedName>
        <fullName evidence="2">Uncharacterized protein</fullName>
    </submittedName>
</protein>
<dbReference type="AlphaFoldDB" id="A0AAV4UTK6"/>
<dbReference type="EMBL" id="BPLR01013429">
    <property type="protein sequence ID" value="GIY61104.1"/>
    <property type="molecule type" value="Genomic_DNA"/>
</dbReference>
<name>A0AAV4UTK6_CAEEX</name>
<organism evidence="2 3">
    <name type="scientific">Caerostris extrusa</name>
    <name type="common">Bark spider</name>
    <name type="synonym">Caerostris bankana</name>
    <dbReference type="NCBI Taxonomy" id="172846"/>
    <lineage>
        <taxon>Eukaryota</taxon>
        <taxon>Metazoa</taxon>
        <taxon>Ecdysozoa</taxon>
        <taxon>Arthropoda</taxon>
        <taxon>Chelicerata</taxon>
        <taxon>Arachnida</taxon>
        <taxon>Araneae</taxon>
        <taxon>Araneomorphae</taxon>
        <taxon>Entelegynae</taxon>
        <taxon>Araneoidea</taxon>
        <taxon>Araneidae</taxon>
        <taxon>Caerostris</taxon>
    </lineage>
</organism>
<dbReference type="Proteomes" id="UP001054945">
    <property type="component" value="Unassembled WGS sequence"/>
</dbReference>
<evidence type="ECO:0000313" key="2">
    <source>
        <dbReference type="EMBL" id="GIY61104.1"/>
    </source>
</evidence>
<proteinExistence type="predicted"/>
<accession>A0AAV4UTK6</accession>
<gene>
    <name evidence="2" type="ORF">CEXT_512491</name>
</gene>
<feature type="region of interest" description="Disordered" evidence="1">
    <location>
        <begin position="1"/>
        <end position="23"/>
    </location>
</feature>